<comment type="caution">
    <text evidence="2">The sequence shown here is derived from an EMBL/GenBank/DDBJ whole genome shotgun (WGS) entry which is preliminary data.</text>
</comment>
<evidence type="ECO:0008006" key="4">
    <source>
        <dbReference type="Google" id="ProtNLM"/>
    </source>
</evidence>
<organism evidence="2 3">
    <name type="scientific">Leucobacter ruminantium</name>
    <dbReference type="NCBI Taxonomy" id="1289170"/>
    <lineage>
        <taxon>Bacteria</taxon>
        <taxon>Bacillati</taxon>
        <taxon>Actinomycetota</taxon>
        <taxon>Actinomycetes</taxon>
        <taxon>Micrococcales</taxon>
        <taxon>Microbacteriaceae</taxon>
        <taxon>Leucobacter</taxon>
    </lineage>
</organism>
<proteinExistence type="predicted"/>
<evidence type="ECO:0000256" key="1">
    <source>
        <dbReference type="SAM" id="SignalP"/>
    </source>
</evidence>
<dbReference type="RefSeq" id="WP_208045083.1">
    <property type="nucleotide sequence ID" value="NZ_JAGDYL010000006.1"/>
</dbReference>
<evidence type="ECO:0000313" key="3">
    <source>
        <dbReference type="Proteomes" id="UP000664398"/>
    </source>
</evidence>
<protein>
    <recommendedName>
        <fullName evidence="4">Lipoprotein</fullName>
    </recommendedName>
</protein>
<dbReference type="AlphaFoldDB" id="A0A939LY74"/>
<dbReference type="EMBL" id="JAGDYL010000006">
    <property type="protein sequence ID" value="MBO1804587.1"/>
    <property type="molecule type" value="Genomic_DNA"/>
</dbReference>
<name>A0A939LY74_9MICO</name>
<sequence>MRAQITKKTVTSIAAGAAMLLALTGCSGGGQTSAGIDAAPEQGVFEFQTPRYGSDSGELLIRLPEGLVSALGGDAEPLVTEAVLTPRELDGAKYCAVDLSITYAGEGEVVLTKPTKTEAEWREGEELSLRDYAIEPIADYINETGDTSLVFQDRPSMEQIEKFIDTADSYFLQDLPEAYEAYLASEYKPKPEWSVLSSASPASELDESAPEPGSYITSDNRLLTIVDSCAASPADDGGTVFTFPVLAGGDVETLAEVKLSIMKSGTITVTSSEVDGFVRDTDGNWIAD</sequence>
<keyword evidence="3" id="KW-1185">Reference proteome</keyword>
<reference evidence="2" key="1">
    <citation type="submission" date="2021-03" db="EMBL/GenBank/DDBJ databases">
        <title>Leucobacter chromiisoli sp. nov., isolated from chromium-containing soil of chemical plant.</title>
        <authorList>
            <person name="Xu Z."/>
        </authorList>
    </citation>
    <scope>NUCLEOTIDE SEQUENCE</scope>
    <source>
        <strain evidence="2">A2</strain>
    </source>
</reference>
<dbReference type="PROSITE" id="PS51257">
    <property type="entry name" value="PROKAR_LIPOPROTEIN"/>
    <property type="match status" value="1"/>
</dbReference>
<feature type="chain" id="PRO_5039198154" description="Lipoprotein" evidence="1">
    <location>
        <begin position="30"/>
        <end position="288"/>
    </location>
</feature>
<keyword evidence="1" id="KW-0732">Signal</keyword>
<dbReference type="Proteomes" id="UP000664398">
    <property type="component" value="Unassembled WGS sequence"/>
</dbReference>
<accession>A0A939LY74</accession>
<evidence type="ECO:0000313" key="2">
    <source>
        <dbReference type="EMBL" id="MBO1804587.1"/>
    </source>
</evidence>
<feature type="signal peptide" evidence="1">
    <location>
        <begin position="1"/>
        <end position="29"/>
    </location>
</feature>
<gene>
    <name evidence="2" type="ORF">J4H91_04545</name>
</gene>